<dbReference type="InterPro" id="IPR057652">
    <property type="entry name" value="DSRM_RDM1"/>
</dbReference>
<dbReference type="FunFam" id="3.30.390.80:FF:000002">
    <property type="entry name" value="RAD52 motif containing 1"/>
    <property type="match status" value="1"/>
</dbReference>
<dbReference type="Bgee" id="ENSOANG00000038791">
    <property type="expression patterns" value="Expressed in liver and 8 other cell types or tissues"/>
</dbReference>
<accession>A0A6I8P7I6</accession>
<dbReference type="Ensembl" id="ENSOANT00000047676.1">
    <property type="protein sequence ID" value="ENSOANP00000048833.1"/>
    <property type="gene ID" value="ENSOANG00000038791.1"/>
</dbReference>
<dbReference type="GO" id="GO:0005730">
    <property type="term" value="C:nucleolus"/>
    <property type="evidence" value="ECO:0000318"/>
    <property type="project" value="GO_Central"/>
</dbReference>
<dbReference type="PANTHER" id="PTHR31164:SF1">
    <property type="entry name" value="RAD52 MOTIF-CONTAINING PROTEIN 1"/>
    <property type="match status" value="1"/>
</dbReference>
<dbReference type="InterPro" id="IPR000504">
    <property type="entry name" value="RRM_dom"/>
</dbReference>
<dbReference type="Gene3D" id="3.30.390.80">
    <property type="entry name" value="DNA repair protein Rad52/59/22"/>
    <property type="match status" value="1"/>
</dbReference>
<reference evidence="3 4" key="1">
    <citation type="journal article" date="2008" name="Nature">
        <title>Genome analysis of the platypus reveals unique signatures of evolution.</title>
        <authorList>
            <person name="Warren W.C."/>
            <person name="Hillier L.W."/>
            <person name="Marshall Graves J.A."/>
            <person name="Birney E."/>
            <person name="Ponting C.P."/>
            <person name="Grutzner F."/>
            <person name="Belov K."/>
            <person name="Miller W."/>
            <person name="Clarke L."/>
            <person name="Chinwalla A.T."/>
            <person name="Yang S.P."/>
            <person name="Heger A."/>
            <person name="Locke D.P."/>
            <person name="Miethke P."/>
            <person name="Waters P.D."/>
            <person name="Veyrunes F."/>
            <person name="Fulton L."/>
            <person name="Fulton B."/>
            <person name="Graves T."/>
            <person name="Wallis J."/>
            <person name="Puente X.S."/>
            <person name="Lopez-Otin C."/>
            <person name="Ordonez G.R."/>
            <person name="Eichler E.E."/>
            <person name="Chen L."/>
            <person name="Cheng Z."/>
            <person name="Deakin J.E."/>
            <person name="Alsop A."/>
            <person name="Thompson K."/>
            <person name="Kirby P."/>
            <person name="Papenfuss A.T."/>
            <person name="Wakefield M.J."/>
            <person name="Olender T."/>
            <person name="Lancet D."/>
            <person name="Huttley G.A."/>
            <person name="Smit A.F."/>
            <person name="Pask A."/>
            <person name="Temple-Smith P."/>
            <person name="Batzer M.A."/>
            <person name="Walker J.A."/>
            <person name="Konkel M.K."/>
            <person name="Harris R.S."/>
            <person name="Whittington C.M."/>
            <person name="Wong E.S."/>
            <person name="Gemmell N.J."/>
            <person name="Buschiazzo E."/>
            <person name="Vargas Jentzsch I.M."/>
            <person name="Merkel A."/>
            <person name="Schmitz J."/>
            <person name="Zemann A."/>
            <person name="Churakov G."/>
            <person name="Kriegs J.O."/>
            <person name="Brosius J."/>
            <person name="Murchison E.P."/>
            <person name="Sachidanandam R."/>
            <person name="Smith C."/>
            <person name="Hannon G.J."/>
            <person name="Tsend-Ayush E."/>
            <person name="McMillan D."/>
            <person name="Attenborough R."/>
            <person name="Rens W."/>
            <person name="Ferguson-Smith M."/>
            <person name="Lefevre C.M."/>
            <person name="Sharp J.A."/>
            <person name="Nicholas K.R."/>
            <person name="Ray D.A."/>
            <person name="Kube M."/>
            <person name="Reinhardt R."/>
            <person name="Pringle T.H."/>
            <person name="Taylor J."/>
            <person name="Jones R.C."/>
            <person name="Nixon B."/>
            <person name="Dacheux J.L."/>
            <person name="Niwa H."/>
            <person name="Sekita Y."/>
            <person name="Huang X."/>
            <person name="Stark A."/>
            <person name="Kheradpour P."/>
            <person name="Kellis M."/>
            <person name="Flicek P."/>
            <person name="Chen Y."/>
            <person name="Webber C."/>
            <person name="Hardison R."/>
            <person name="Nelson J."/>
            <person name="Hallsworth-Pepin K."/>
            <person name="Delehaunty K."/>
            <person name="Markovic C."/>
            <person name="Minx P."/>
            <person name="Feng Y."/>
            <person name="Kremitzki C."/>
            <person name="Mitreva M."/>
            <person name="Glasscock J."/>
            <person name="Wylie T."/>
            <person name="Wohldmann P."/>
            <person name="Thiru P."/>
            <person name="Nhan M.N."/>
            <person name="Pohl C.S."/>
            <person name="Smith S.M."/>
            <person name="Hou S."/>
            <person name="Nefedov M."/>
            <person name="de Jong P.J."/>
            <person name="Renfree M.B."/>
            <person name="Mardis E.R."/>
            <person name="Wilson R.K."/>
        </authorList>
    </citation>
    <scope>NUCLEOTIDE SEQUENCE [LARGE SCALE GENOMIC DNA]</scope>
    <source>
        <strain evidence="3 4">Glennie</strain>
    </source>
</reference>
<name>A0A6I8P7I6_ORNAN</name>
<evidence type="ECO:0000256" key="1">
    <source>
        <dbReference type="PROSITE-ProRule" id="PRU00176"/>
    </source>
</evidence>
<dbReference type="Pfam" id="PF00076">
    <property type="entry name" value="RRM_1"/>
    <property type="match status" value="1"/>
</dbReference>
<dbReference type="InterPro" id="IPR040224">
    <property type="entry name" value="RDM1"/>
</dbReference>
<organism evidence="3 4">
    <name type="scientific">Ornithorhynchus anatinus</name>
    <name type="common">Duckbill platypus</name>
    <dbReference type="NCBI Taxonomy" id="9258"/>
    <lineage>
        <taxon>Eukaryota</taxon>
        <taxon>Metazoa</taxon>
        <taxon>Chordata</taxon>
        <taxon>Craniata</taxon>
        <taxon>Vertebrata</taxon>
        <taxon>Euteleostomi</taxon>
        <taxon>Mammalia</taxon>
        <taxon>Monotremata</taxon>
        <taxon>Ornithorhynchidae</taxon>
        <taxon>Ornithorhynchus</taxon>
    </lineage>
</organism>
<dbReference type="GO" id="GO:0003723">
    <property type="term" value="F:RNA binding"/>
    <property type="evidence" value="ECO:0007669"/>
    <property type="project" value="UniProtKB-UniRule"/>
</dbReference>
<protein>
    <recommendedName>
        <fullName evidence="2">RRM domain-containing protein</fullName>
    </recommendedName>
</protein>
<dbReference type="SUPFAM" id="SSF54928">
    <property type="entry name" value="RNA-binding domain, RBD"/>
    <property type="match status" value="1"/>
</dbReference>
<sequence length="273" mass="29428">MAELLRFVVPAGGGKTLLVWGLSPGPSADALQRALFSVFSQFGLLYSVRVSAHASGAAPGFHAVVSFYSARDARRAREACHRRTLFQKSPVKVCTGTRHWGFERRDLVLSSSKCRDLANYYLGFNGWSQRVLTLQNLSGFDEQENSAAELPCSGQRVRYLCVVEVVLPGYACQSRGVGIAEEHVSHRAELLGKVKETQKLAVQKALSNAFQKLQLVVLGKTGSSPSMSGVSSSGRRCSGWSRAWGNALVGQSSLRIYGGPPACAFEAGSAKEV</sequence>
<reference evidence="3" key="2">
    <citation type="submission" date="2025-08" db="UniProtKB">
        <authorList>
            <consortium name="Ensembl"/>
        </authorList>
    </citation>
    <scope>IDENTIFICATION</scope>
    <source>
        <strain evidence="3">Glennie</strain>
    </source>
</reference>
<dbReference type="AlphaFoldDB" id="A0A6I8P7I6"/>
<proteinExistence type="predicted"/>
<dbReference type="GeneTree" id="ENSGT00390000018397"/>
<gene>
    <name evidence="3" type="primary">RDM1</name>
</gene>
<feature type="domain" description="RRM" evidence="2">
    <location>
        <begin position="15"/>
        <end position="98"/>
    </location>
</feature>
<reference evidence="3" key="3">
    <citation type="submission" date="2025-09" db="UniProtKB">
        <authorList>
            <consortium name="Ensembl"/>
        </authorList>
    </citation>
    <scope>IDENTIFICATION</scope>
    <source>
        <strain evidence="3">Glennie</strain>
    </source>
</reference>
<dbReference type="InterPro" id="IPR042525">
    <property type="entry name" value="Rad52_Rad59_Rad22_sf"/>
</dbReference>
<keyword evidence="1" id="KW-0694">RNA-binding</keyword>
<evidence type="ECO:0000313" key="4">
    <source>
        <dbReference type="Proteomes" id="UP000002279"/>
    </source>
</evidence>
<dbReference type="Pfam" id="PF25517">
    <property type="entry name" value="DSRM_RDM1"/>
    <property type="match status" value="1"/>
</dbReference>
<keyword evidence="4" id="KW-1185">Reference proteome</keyword>
<dbReference type="InParanoid" id="A0A6I8P7I6"/>
<evidence type="ECO:0000259" key="2">
    <source>
        <dbReference type="PROSITE" id="PS50102"/>
    </source>
</evidence>
<evidence type="ECO:0000313" key="3">
    <source>
        <dbReference type="Ensembl" id="ENSOANP00000048833.1"/>
    </source>
</evidence>
<dbReference type="Proteomes" id="UP000002279">
    <property type="component" value="Chromosome 11"/>
</dbReference>
<dbReference type="GO" id="GO:0006302">
    <property type="term" value="P:double-strand break repair"/>
    <property type="evidence" value="ECO:0007669"/>
    <property type="project" value="UniProtKB-ARBA"/>
</dbReference>
<dbReference type="InterPro" id="IPR035979">
    <property type="entry name" value="RBD_domain_sf"/>
</dbReference>
<dbReference type="PROSITE" id="PS50102">
    <property type="entry name" value="RRM"/>
    <property type="match status" value="1"/>
</dbReference>
<dbReference type="SUPFAM" id="SSF54768">
    <property type="entry name" value="dsRNA-binding domain-like"/>
    <property type="match status" value="1"/>
</dbReference>
<dbReference type="PANTHER" id="PTHR31164">
    <property type="entry name" value="RAD52 MOTIF-CONTAINING PROTEIN 1"/>
    <property type="match status" value="1"/>
</dbReference>
<dbReference type="GO" id="GO:0006310">
    <property type="term" value="P:DNA recombination"/>
    <property type="evidence" value="ECO:0007669"/>
    <property type="project" value="UniProtKB-ARBA"/>
</dbReference>
<dbReference type="FunCoup" id="A0A6I8P7I6">
    <property type="interactions" value="612"/>
</dbReference>